<keyword evidence="3" id="KW-1185">Reference proteome</keyword>
<feature type="region of interest" description="Disordered" evidence="1">
    <location>
        <begin position="277"/>
        <end position="298"/>
    </location>
</feature>
<accession>A0A1A9HTD8</accession>
<dbReference type="STRING" id="1806891.Cs308_0087"/>
<gene>
    <name evidence="2" type="ORF">Cs308_0087</name>
</gene>
<feature type="compositionally biased region" description="Gly residues" evidence="1">
    <location>
        <begin position="1"/>
        <end position="10"/>
    </location>
</feature>
<dbReference type="EMBL" id="CP014639">
    <property type="protein sequence ID" value="ANH78258.1"/>
    <property type="molecule type" value="Genomic_DNA"/>
</dbReference>
<dbReference type="OrthoDB" id="17725at2"/>
<evidence type="ECO:0000313" key="2">
    <source>
        <dbReference type="EMBL" id="ANH78258.1"/>
    </source>
</evidence>
<sequence>MGIHGVSGPGGGPPRLPPKRRQEAEDVESGSSNNLGGHNVIEVNQGEEESTSGLSFGETRERLSKLQMRTPEDQDQRTSSSSGPNVFTRIWKSVKNFFTFERVAAPTISSPIPPGYVRHGVRLSGIDEIRSHLEEHPRNISSQSGFSLSELETRTKNFNELLDPNKGESLPPSQQVLVREWLKKTDKDLQLTEHSDNSSQSLEELRDAITSDPQDVNDNALEELILDGEKASDQLSAFRGPDHDRDDVLYAQLNLQSTSEVHPRQETAVEYTAIQTGESQQSATQDVQEAQSSSGGVHKSRAQKVRDFFLSVLAAVQKFLSMVLEKLQAARHAVAVGIRRTFNRTQGFFVSRRGGDNLPGLQRPQSTKEKVQSWLERQQMGTFDSQGNMVIPEEDVEMLESSSLGSSDDFPAFQEEILVQVLDQQVRSALYLYHGQSASFPAATPTAPTISAIPTAPTTPTPPESPVNPSPPVSSIVNLSFMEELNARLSERMFRISENED</sequence>
<organism evidence="2 3">
    <name type="scientific">Candidatus Chlamydia sanziniae</name>
    <dbReference type="NCBI Taxonomy" id="1806891"/>
    <lineage>
        <taxon>Bacteria</taxon>
        <taxon>Pseudomonadati</taxon>
        <taxon>Chlamydiota</taxon>
        <taxon>Chlamydiia</taxon>
        <taxon>Chlamydiales</taxon>
        <taxon>Chlamydiaceae</taxon>
        <taxon>Chlamydia/Chlamydophila group</taxon>
        <taxon>Chlamydia</taxon>
    </lineage>
</organism>
<dbReference type="RefSeq" id="WP_156506719.1">
    <property type="nucleotide sequence ID" value="NZ_CP014639.1"/>
</dbReference>
<reference evidence="2 3" key="1">
    <citation type="submission" date="2016-03" db="EMBL/GenBank/DDBJ databases">
        <title>Culture-independent genomics supports pathogen discovery for uncultivable bacteria within the genus Chlamydia.</title>
        <authorList>
            <person name="Taylor-Brown A."/>
            <person name="Bachmann N.L."/>
            <person name="Borel N."/>
            <person name="Polkinghorne A."/>
        </authorList>
    </citation>
    <scope>NUCLEOTIDE SEQUENCE [LARGE SCALE GENOMIC DNA]</scope>
    <source>
        <strain evidence="2 3">2742-308</strain>
    </source>
</reference>
<dbReference type="KEGG" id="csaz:Cs308_0087"/>
<protein>
    <submittedName>
        <fullName evidence="2">Uncharacterized protein</fullName>
    </submittedName>
</protein>
<dbReference type="PATRIC" id="fig|1806891.3.peg.83"/>
<evidence type="ECO:0000313" key="3">
    <source>
        <dbReference type="Proteomes" id="UP000078162"/>
    </source>
</evidence>
<dbReference type="Proteomes" id="UP000078162">
    <property type="component" value="Chromosome"/>
</dbReference>
<name>A0A1A9HTD8_9CHLA</name>
<feature type="region of interest" description="Disordered" evidence="1">
    <location>
        <begin position="1"/>
        <end position="61"/>
    </location>
</feature>
<evidence type="ECO:0000256" key="1">
    <source>
        <dbReference type="SAM" id="MobiDB-lite"/>
    </source>
</evidence>
<feature type="compositionally biased region" description="Polar residues" evidence="1">
    <location>
        <begin position="277"/>
        <end position="295"/>
    </location>
</feature>
<proteinExistence type="predicted"/>
<dbReference type="AlphaFoldDB" id="A0A1A9HTD8"/>